<name>A0A0X3PI44_SCHSO</name>
<dbReference type="InterPro" id="IPR025258">
    <property type="entry name" value="RH_dom"/>
</dbReference>
<dbReference type="GO" id="GO:0008270">
    <property type="term" value="F:zinc ion binding"/>
    <property type="evidence" value="ECO:0007669"/>
    <property type="project" value="UniProtKB-KW"/>
</dbReference>
<protein>
    <submittedName>
        <fullName evidence="6">Pleckstrin homology domain-containing family M member 3</fullName>
    </submittedName>
</protein>
<feature type="domain" description="Rubicon Homology" evidence="5">
    <location>
        <begin position="115"/>
        <end position="303"/>
    </location>
</feature>
<dbReference type="AlphaFoldDB" id="A0A0X3PI44"/>
<reference evidence="6" key="1">
    <citation type="submission" date="2016-01" db="EMBL/GenBank/DDBJ databases">
        <title>Reference transcriptome for the parasite Schistocephalus solidus: insights into the molecular evolution of parasitism.</title>
        <authorList>
            <person name="Hebert F.O."/>
            <person name="Grambauer S."/>
            <person name="Barber I."/>
            <person name="Landry C.R."/>
            <person name="Aubin-Horth N."/>
        </authorList>
    </citation>
    <scope>NUCLEOTIDE SEQUENCE</scope>
</reference>
<evidence type="ECO:0000256" key="2">
    <source>
        <dbReference type="ARBA" id="ARBA00022737"/>
    </source>
</evidence>
<keyword evidence="2" id="KW-0677">Repeat</keyword>
<evidence type="ECO:0000313" key="6">
    <source>
        <dbReference type="EMBL" id="JAP49537.1"/>
    </source>
</evidence>
<organism evidence="6">
    <name type="scientific">Schistocephalus solidus</name>
    <name type="common">Tapeworm</name>
    <dbReference type="NCBI Taxonomy" id="70667"/>
    <lineage>
        <taxon>Eukaryota</taxon>
        <taxon>Metazoa</taxon>
        <taxon>Spiralia</taxon>
        <taxon>Lophotrochozoa</taxon>
        <taxon>Platyhelminthes</taxon>
        <taxon>Cestoda</taxon>
        <taxon>Eucestoda</taxon>
        <taxon>Diphyllobothriidea</taxon>
        <taxon>Diphyllobothriidae</taxon>
        <taxon>Schistocephalus</taxon>
    </lineage>
</organism>
<evidence type="ECO:0000259" key="5">
    <source>
        <dbReference type="SMART" id="SM01175"/>
    </source>
</evidence>
<evidence type="ECO:0000256" key="3">
    <source>
        <dbReference type="ARBA" id="ARBA00022771"/>
    </source>
</evidence>
<keyword evidence="1" id="KW-0479">Metal-binding</keyword>
<evidence type="ECO:0000256" key="4">
    <source>
        <dbReference type="ARBA" id="ARBA00022833"/>
    </source>
</evidence>
<gene>
    <name evidence="6" type="primary">PKHM3</name>
    <name evidence="6" type="ORF">TR165777</name>
</gene>
<dbReference type="EMBL" id="GEEE01013688">
    <property type="protein sequence ID" value="JAP49537.1"/>
    <property type="molecule type" value="Transcribed_RNA"/>
</dbReference>
<dbReference type="InterPro" id="IPR051366">
    <property type="entry name" value="DEF8"/>
</dbReference>
<accession>A0A0X3PI44</accession>
<keyword evidence="4" id="KW-0862">Zinc</keyword>
<sequence length="386" mass="42619">MTHFPSGSNNLCAPSHSSWLCVDDFSIIRPKQLPHFQPASESLSDAESATSEVNWEMVGDDLMLPVSDEHKTYLASIFPGVSEFRTEDPSNTAFGGSCAFCSKRLSPDDTALDFYDGRLYCSTCHQNQQAIIPRRILDSWDFSKKPVSFATKTFLDSIVHYPIINLARVNPVLYAAIEELASMRRLRRKLALLWAQLTRCCSQAAQTLATSLGTRTYLLSNLTDIDLFSISDLVAVQTGELAEHIRAAINCFALSHVNSCSACLLETSVCDICDDPSRPIWPHAFVAFRRCATPGCVRAMHFDCLIQSRNERTSVAEIFRSINFFDSRASGGSGNYGDTEITPDGLELLPFCGACRRNRKVALLHQSGMSSMSLTTENSVSGRPIS</sequence>
<keyword evidence="3" id="KW-0863">Zinc-finger</keyword>
<dbReference type="PANTHER" id="PTHR12326">
    <property type="entry name" value="PLECKSTRIN HOMOLOGY DOMAIN CONTAINING PROTEIN"/>
    <property type="match status" value="1"/>
</dbReference>
<dbReference type="PANTHER" id="PTHR12326:SF12">
    <property type="entry name" value="PLECKSTRIN HOMOLOGY AND RUN DOMAIN CONTAINING M1"/>
    <property type="match status" value="1"/>
</dbReference>
<proteinExistence type="predicted"/>
<dbReference type="SMART" id="SM01175">
    <property type="entry name" value="DUF4206"/>
    <property type="match status" value="1"/>
</dbReference>
<dbReference type="Pfam" id="PF13901">
    <property type="entry name" value="RH_dom"/>
    <property type="match status" value="1"/>
</dbReference>
<evidence type="ECO:0000256" key="1">
    <source>
        <dbReference type="ARBA" id="ARBA00022723"/>
    </source>
</evidence>